<name>A0A238ULY8_9ACTN</name>
<organism evidence="3 4">
    <name type="scientific">Actinomadura mexicana</name>
    <dbReference type="NCBI Taxonomy" id="134959"/>
    <lineage>
        <taxon>Bacteria</taxon>
        <taxon>Bacillati</taxon>
        <taxon>Actinomycetota</taxon>
        <taxon>Actinomycetes</taxon>
        <taxon>Streptosporangiales</taxon>
        <taxon>Thermomonosporaceae</taxon>
        <taxon>Actinomadura</taxon>
    </lineage>
</organism>
<dbReference type="InterPro" id="IPR023631">
    <property type="entry name" value="Amidase_dom"/>
</dbReference>
<keyword evidence="4" id="KW-1185">Reference proteome</keyword>
<dbReference type="PANTHER" id="PTHR11895:SF7">
    <property type="entry name" value="GLUTAMYL-TRNA(GLN) AMIDOTRANSFERASE SUBUNIT A, MITOCHONDRIAL"/>
    <property type="match status" value="1"/>
</dbReference>
<dbReference type="Pfam" id="PF01425">
    <property type="entry name" value="Amidase"/>
    <property type="match status" value="1"/>
</dbReference>
<evidence type="ECO:0000313" key="4">
    <source>
        <dbReference type="Proteomes" id="UP000198420"/>
    </source>
</evidence>
<dbReference type="OrthoDB" id="9811471at2"/>
<dbReference type="EMBL" id="FZNP01000001">
    <property type="protein sequence ID" value="SNR23045.1"/>
    <property type="molecule type" value="Genomic_DNA"/>
</dbReference>
<dbReference type="AlphaFoldDB" id="A0A238ULY8"/>
<proteinExistence type="inferred from homology"/>
<dbReference type="RefSeq" id="WP_089309541.1">
    <property type="nucleotide sequence ID" value="NZ_FZNP01000001.1"/>
</dbReference>
<dbReference type="Gene3D" id="3.90.1300.10">
    <property type="entry name" value="Amidase signature (AS) domain"/>
    <property type="match status" value="1"/>
</dbReference>
<protein>
    <submittedName>
        <fullName evidence="3">Aspartyl-tRNA(Asn)/glutamyl-tRNA(Gln) amidotransferase subunit A</fullName>
    </submittedName>
</protein>
<dbReference type="PANTHER" id="PTHR11895">
    <property type="entry name" value="TRANSAMIDASE"/>
    <property type="match status" value="1"/>
</dbReference>
<comment type="similarity">
    <text evidence="1">Belongs to the amidase family.</text>
</comment>
<dbReference type="InterPro" id="IPR000120">
    <property type="entry name" value="Amidase"/>
</dbReference>
<feature type="domain" description="Amidase" evidence="2">
    <location>
        <begin position="37"/>
        <end position="454"/>
    </location>
</feature>
<dbReference type="SUPFAM" id="SSF75304">
    <property type="entry name" value="Amidase signature (AS) enzymes"/>
    <property type="match status" value="1"/>
</dbReference>
<evidence type="ECO:0000259" key="2">
    <source>
        <dbReference type="Pfam" id="PF01425"/>
    </source>
</evidence>
<dbReference type="InterPro" id="IPR036928">
    <property type="entry name" value="AS_sf"/>
</dbReference>
<evidence type="ECO:0000256" key="1">
    <source>
        <dbReference type="ARBA" id="ARBA00009199"/>
    </source>
</evidence>
<accession>A0A238ULY8</accession>
<keyword evidence="3" id="KW-0808">Transferase</keyword>
<evidence type="ECO:0000313" key="3">
    <source>
        <dbReference type="EMBL" id="SNR23045.1"/>
    </source>
</evidence>
<dbReference type="GO" id="GO:0016740">
    <property type="term" value="F:transferase activity"/>
    <property type="evidence" value="ECO:0007669"/>
    <property type="project" value="UniProtKB-KW"/>
</dbReference>
<gene>
    <name evidence="3" type="ORF">SAMN06265355_10190</name>
</gene>
<dbReference type="Proteomes" id="UP000198420">
    <property type="component" value="Unassembled WGS sequence"/>
</dbReference>
<reference evidence="4" key="1">
    <citation type="submission" date="2017-06" db="EMBL/GenBank/DDBJ databases">
        <authorList>
            <person name="Varghese N."/>
            <person name="Submissions S."/>
        </authorList>
    </citation>
    <scope>NUCLEOTIDE SEQUENCE [LARGE SCALE GENOMIC DNA]</scope>
    <source>
        <strain evidence="4">DSM 44485</strain>
    </source>
</reference>
<sequence length="474" mass="50617">MNETEEMCSAPAGLDPSYFEISELGPLLAEGSVSPTELCRTLLARCDRLEPRLNAFISLPADRIMSDAHAAERELAEGRNRGPLHGIPVAVKDSCWTRGERTTSGAMAMKDFVPDHDATAVARLRAAGAIIFGKTNLPELGYGPVDEYHFGSTRNPWDPRRFSGGSSMGSGAAVAAGMVPGALGTDTTGSIRNPAAWSGVVGLKPTYGLVPLRGVTPLAASLDHVGPIARSAKDCALLLDAIACHDPEDPASEVGGRPPGYASALDRPVRDLRMGVLRDLWAPLPPDMARALDSALLVLMTFCDRLGDVAVATWDSAAEAGPVLVRCEAATHHRALLEEHGPELLPQVRERLLAGLDTSAPDHVEAQRTAKEVRRELSLLFEDIDVLVLPSRESTAPRMDAAGRRLDPDKGPRYAVPANIAGLPAITIPCGFDDDGLPVGLQLVGRAWGERALLALAHRFQQATHWHRSHPVLP</sequence>